<dbReference type="PANTHER" id="PTHR48084">
    <property type="entry name" value="2-OXOGLUTARATE OXIDOREDUCTASE SUBUNIT KORB-RELATED"/>
    <property type="match status" value="1"/>
</dbReference>
<dbReference type="GO" id="GO:0045333">
    <property type="term" value="P:cellular respiration"/>
    <property type="evidence" value="ECO:0007669"/>
    <property type="project" value="UniProtKB-ARBA"/>
</dbReference>
<dbReference type="InterPro" id="IPR011766">
    <property type="entry name" value="TPP_enzyme_TPP-bd"/>
</dbReference>
<proteinExistence type="predicted"/>
<dbReference type="KEGG" id="snw:BBN63_24965"/>
<dbReference type="OrthoDB" id="9775140at2"/>
<keyword evidence="1" id="KW-0560">Oxidoreductase</keyword>
<accession>A0A1U9QXH6</accession>
<dbReference type="Gene3D" id="3.40.50.970">
    <property type="match status" value="1"/>
</dbReference>
<dbReference type="GO" id="GO:0000287">
    <property type="term" value="F:magnesium ion binding"/>
    <property type="evidence" value="ECO:0007669"/>
    <property type="project" value="UniProtKB-ARBA"/>
</dbReference>
<evidence type="ECO:0000256" key="1">
    <source>
        <dbReference type="ARBA" id="ARBA00023002"/>
    </source>
</evidence>
<evidence type="ECO:0000313" key="3">
    <source>
        <dbReference type="EMBL" id="AQU68952.1"/>
    </source>
</evidence>
<dbReference type="GO" id="GO:0016625">
    <property type="term" value="F:oxidoreductase activity, acting on the aldehyde or oxo group of donors, iron-sulfur protein as acceptor"/>
    <property type="evidence" value="ECO:0007669"/>
    <property type="project" value="UniProtKB-ARBA"/>
</dbReference>
<reference evidence="3 4" key="1">
    <citation type="submission" date="2016-11" db="EMBL/GenBank/DDBJ databases">
        <title>Complete genome sequence of Streptomyces niveus SCSIO 3406.</title>
        <authorList>
            <person name="Zhu Q."/>
            <person name="Cheng W."/>
            <person name="Song Y."/>
            <person name="Li Q."/>
            <person name="Ju J."/>
        </authorList>
    </citation>
    <scope>NUCLEOTIDE SEQUENCE [LARGE SCALE GENOMIC DNA]</scope>
    <source>
        <strain evidence="3 4">SCSIO 3406</strain>
    </source>
</reference>
<dbReference type="Proteomes" id="UP000189677">
    <property type="component" value="Chromosome"/>
</dbReference>
<dbReference type="GO" id="GO:0030976">
    <property type="term" value="F:thiamine pyrophosphate binding"/>
    <property type="evidence" value="ECO:0007669"/>
    <property type="project" value="InterPro"/>
</dbReference>
<name>A0A1U9QXH6_STRNV</name>
<organism evidence="3 4">
    <name type="scientific">Streptomyces niveus</name>
    <name type="common">Streptomyces spheroides</name>
    <dbReference type="NCBI Taxonomy" id="193462"/>
    <lineage>
        <taxon>Bacteria</taxon>
        <taxon>Bacillati</taxon>
        <taxon>Actinomycetota</taxon>
        <taxon>Actinomycetes</taxon>
        <taxon>Kitasatosporales</taxon>
        <taxon>Streptomycetaceae</taxon>
        <taxon>Streptomyces</taxon>
    </lineage>
</organism>
<sequence>MPEVNELLSLVPKAEAKQTMKDFKSDQEVRWCPGCGDYAVLAAVQGFMPDLGLAKENIVFVSGIGCSSRFPYYMNTYGMHSIHGRAPAIATGLATSRRDLSVWVVTGDGDALSIGGNHLIHALRRNVNLKILLFNNRIYGLTKGQYSPTSEVGKITKSTPMGSLDAPFNPVSLAIGAEASFVARTVDSDRKHLTSVLRQAADHPGTALVEIYQNCNIFNDGAFEALKDKERAQEAVIRLEHGEPIRFGIDNSKGVVRDPATGDLTVVPVTADNEHQILIHDAHTTSPTTAFALSRLADPDTLHHTPIGVLRSIQRPVYDTLMNEQLDTAVERNGKGDLTQLLAGNDTWTVQTA</sequence>
<keyword evidence="4" id="KW-1185">Reference proteome</keyword>
<dbReference type="EMBL" id="CP018047">
    <property type="protein sequence ID" value="AQU68952.1"/>
    <property type="molecule type" value="Genomic_DNA"/>
</dbReference>
<dbReference type="Pfam" id="PF02775">
    <property type="entry name" value="TPP_enzyme_C"/>
    <property type="match status" value="1"/>
</dbReference>
<protein>
    <submittedName>
        <fullName evidence="3">2-oxoacid:ferredoxin oxidoreductase subunit beta</fullName>
    </submittedName>
</protein>
<dbReference type="SUPFAM" id="SSF52518">
    <property type="entry name" value="Thiamin diphosphate-binding fold (THDP-binding)"/>
    <property type="match status" value="1"/>
</dbReference>
<gene>
    <name evidence="3" type="ORF">BBN63_24965</name>
</gene>
<dbReference type="PANTHER" id="PTHR48084:SF4">
    <property type="entry name" value="2-OXOGLUTARATE OXIDOREDUCTASE SUBUNIT KORB"/>
    <property type="match status" value="1"/>
</dbReference>
<feature type="domain" description="Thiamine pyrophosphate enzyme TPP-binding" evidence="2">
    <location>
        <begin position="64"/>
        <end position="211"/>
    </location>
</feature>
<dbReference type="InterPro" id="IPR029061">
    <property type="entry name" value="THDP-binding"/>
</dbReference>
<dbReference type="CDD" id="cd03375">
    <property type="entry name" value="TPP_OGFOR"/>
    <property type="match status" value="1"/>
</dbReference>
<dbReference type="InterPro" id="IPR051457">
    <property type="entry name" value="2-oxoacid:Fd_oxidoreductase"/>
</dbReference>
<evidence type="ECO:0000313" key="4">
    <source>
        <dbReference type="Proteomes" id="UP000189677"/>
    </source>
</evidence>
<evidence type="ECO:0000259" key="2">
    <source>
        <dbReference type="Pfam" id="PF02775"/>
    </source>
</evidence>
<dbReference type="AlphaFoldDB" id="A0A1U9QXH6"/>
<dbReference type="RefSeq" id="WP_078077584.1">
    <property type="nucleotide sequence ID" value="NZ_CP018047.1"/>
</dbReference>